<keyword evidence="2" id="KW-1185">Reference proteome</keyword>
<gene>
    <name evidence="1" type="ORF">PHYSODRAFT_294665</name>
</gene>
<proteinExistence type="predicted"/>
<reference evidence="1 2" key="1">
    <citation type="journal article" date="2006" name="Science">
        <title>Phytophthora genome sequences uncover evolutionary origins and mechanisms of pathogenesis.</title>
        <authorList>
            <person name="Tyler B.M."/>
            <person name="Tripathy S."/>
            <person name="Zhang X."/>
            <person name="Dehal P."/>
            <person name="Jiang R.H."/>
            <person name="Aerts A."/>
            <person name="Arredondo F.D."/>
            <person name="Baxter L."/>
            <person name="Bensasson D."/>
            <person name="Beynon J.L."/>
            <person name="Chapman J."/>
            <person name="Damasceno C.M."/>
            <person name="Dorrance A.E."/>
            <person name="Dou D."/>
            <person name="Dickerman A.W."/>
            <person name="Dubchak I.L."/>
            <person name="Garbelotto M."/>
            <person name="Gijzen M."/>
            <person name="Gordon S.G."/>
            <person name="Govers F."/>
            <person name="Grunwald N.J."/>
            <person name="Huang W."/>
            <person name="Ivors K.L."/>
            <person name="Jones R.W."/>
            <person name="Kamoun S."/>
            <person name="Krampis K."/>
            <person name="Lamour K.H."/>
            <person name="Lee M.K."/>
            <person name="McDonald W.H."/>
            <person name="Medina M."/>
            <person name="Meijer H.J."/>
            <person name="Nordberg E.K."/>
            <person name="Maclean D.J."/>
            <person name="Ospina-Giraldo M.D."/>
            <person name="Morris P.F."/>
            <person name="Phuntumart V."/>
            <person name="Putnam N.H."/>
            <person name="Rash S."/>
            <person name="Rose J.K."/>
            <person name="Sakihama Y."/>
            <person name="Salamov A.A."/>
            <person name="Savidor A."/>
            <person name="Scheuring C.F."/>
            <person name="Smith B.M."/>
            <person name="Sobral B.W."/>
            <person name="Terry A."/>
            <person name="Torto-Alalibo T.A."/>
            <person name="Win J."/>
            <person name="Xu Z."/>
            <person name="Zhang H."/>
            <person name="Grigoriev I.V."/>
            <person name="Rokhsar D.S."/>
            <person name="Boore J.L."/>
        </authorList>
    </citation>
    <scope>NUCLEOTIDE SEQUENCE [LARGE SCALE GENOMIC DNA]</scope>
    <source>
        <strain evidence="1 2">P6497</strain>
    </source>
</reference>
<dbReference type="KEGG" id="psoj:PHYSODRAFT_294665"/>
<dbReference type="Proteomes" id="UP000002640">
    <property type="component" value="Unassembled WGS sequence"/>
</dbReference>
<accession>G4YQ61</accession>
<dbReference type="AlphaFoldDB" id="G4YQ61"/>
<evidence type="ECO:0000313" key="1">
    <source>
        <dbReference type="EMBL" id="EGZ29565.1"/>
    </source>
</evidence>
<dbReference type="GeneID" id="20641133"/>
<evidence type="ECO:0000313" key="2">
    <source>
        <dbReference type="Proteomes" id="UP000002640"/>
    </source>
</evidence>
<dbReference type="EMBL" id="JH159151">
    <property type="protein sequence ID" value="EGZ29565.1"/>
    <property type="molecule type" value="Genomic_DNA"/>
</dbReference>
<protein>
    <submittedName>
        <fullName evidence="1">Uncharacterized protein</fullName>
    </submittedName>
</protein>
<organism evidence="1 2">
    <name type="scientific">Phytophthora sojae (strain P6497)</name>
    <name type="common">Soybean stem and root rot agent</name>
    <name type="synonym">Phytophthora megasperma f. sp. glycines</name>
    <dbReference type="NCBI Taxonomy" id="1094619"/>
    <lineage>
        <taxon>Eukaryota</taxon>
        <taxon>Sar</taxon>
        <taxon>Stramenopiles</taxon>
        <taxon>Oomycota</taxon>
        <taxon>Peronosporomycetes</taxon>
        <taxon>Peronosporales</taxon>
        <taxon>Peronosporaceae</taxon>
        <taxon>Phytophthora</taxon>
    </lineage>
</organism>
<dbReference type="RefSeq" id="XP_009516840.1">
    <property type="nucleotide sequence ID" value="XM_009518545.1"/>
</dbReference>
<dbReference type="InParanoid" id="G4YQ61"/>
<name>G4YQ61_PHYSP</name>
<sequence length="140" mass="15271">MAPSATLQAVKYVLLLPELLDEAIDEPLYVREGHSANGVRRIPVRPRKRARAQVEIATEQTIAWAESEEEVESNSSPLIPAPVVITNDNYFIHGQVAECYGDEVLVNTAEGGHRVARASLVRTTPIAAVLLRQLSFAAAD</sequence>